<proteinExistence type="predicted"/>
<sequence length="140" mass="15161">MSSTNSESDPIGRLVDMLVEDILQTSDEDLLKEVKERGDDPKAIAGRMRALFGKAELAQGRRRLMAAREAVNADAQRRAGQSAKDPAAARRQLDTIMQRFPSATAKLTMAARKGNGMSDSDVLSLLADLEELGITDEGSE</sequence>
<protein>
    <submittedName>
        <fullName evidence="1">Uncharacterized protein</fullName>
    </submittedName>
</protein>
<accession>A0ABX8WJV2</accession>
<keyword evidence="2" id="KW-1185">Reference proteome</keyword>
<name>A0ABX8WJV2_9HYPH</name>
<evidence type="ECO:0000313" key="2">
    <source>
        <dbReference type="Proteomes" id="UP000825799"/>
    </source>
</evidence>
<reference evidence="1 2" key="1">
    <citation type="submission" date="2021-08" db="EMBL/GenBank/DDBJ databases">
        <title>Devosia salina sp. nov., isolated from the South China Sea sediment.</title>
        <authorList>
            <person name="Zhou Z."/>
        </authorList>
    </citation>
    <scope>NUCLEOTIDE SEQUENCE [LARGE SCALE GENOMIC DNA]</scope>
    <source>
        <strain evidence="1 2">SCS-3</strain>
    </source>
</reference>
<dbReference type="EMBL" id="CP080590">
    <property type="protein sequence ID" value="QYO76550.1"/>
    <property type="molecule type" value="Genomic_DNA"/>
</dbReference>
<evidence type="ECO:0000313" key="1">
    <source>
        <dbReference type="EMBL" id="QYO76550.1"/>
    </source>
</evidence>
<dbReference type="RefSeq" id="WP_220305038.1">
    <property type="nucleotide sequence ID" value="NZ_CP080590.1"/>
</dbReference>
<gene>
    <name evidence="1" type="ORF">K1X15_18480</name>
</gene>
<organism evidence="1 2">
    <name type="scientific">Devosia salina</name>
    <dbReference type="NCBI Taxonomy" id="2860336"/>
    <lineage>
        <taxon>Bacteria</taxon>
        <taxon>Pseudomonadati</taxon>
        <taxon>Pseudomonadota</taxon>
        <taxon>Alphaproteobacteria</taxon>
        <taxon>Hyphomicrobiales</taxon>
        <taxon>Devosiaceae</taxon>
        <taxon>Devosia</taxon>
    </lineage>
</organism>
<dbReference type="Proteomes" id="UP000825799">
    <property type="component" value="Chromosome"/>
</dbReference>